<evidence type="ECO:0000259" key="3">
    <source>
        <dbReference type="Pfam" id="PF09937"/>
    </source>
</evidence>
<feature type="coiled-coil region" evidence="2">
    <location>
        <begin position="546"/>
        <end position="600"/>
    </location>
</feature>
<protein>
    <submittedName>
        <fullName evidence="4">DUF2169 domain-containing protein</fullName>
    </submittedName>
</protein>
<proteinExistence type="predicted"/>
<sequence>MNIIKPLQLGVLHKSFTYLEKDIFAVSIPIAFSLTDGEILLEQKLWTIIGEQLGSEVFDAAMPKEVGEVLVCGNFIAPNNQIVNAGSVHLTVSVKDKNNHYQVQVDKELAVFGDRHWYKLLGAGITPSSPSMFTEMPITYQNAYGGEGYSFNPEGKGFKAIETDTGEVQFLPNVEYKNNLITSTSRQVQPGSFGRVDIMWQPRIDKAGTYDQEYLDNQMPGLPNDVSWEYFNDAAEDQWLNGYFKGTEHYSITNMHTEHKKLEGNLPSIYGRAFVNQTSINAESDELETQFKEIPTKLDTLWLFPNAAMGVMIYRGTIEANSDDGSDISALLLACENRDDKPRTLEHYQNQLKKRIDPDHGYKYALFSSPLIATGMTCGFKQLQDDFDFPLDMLSKTNMDGFVESKNSESLNQTEEIKLQIIEQCKAAGIDPIPYIDKIDNPEKTPDQVEIEAYMERMAPGMVTSPDNIDIFNIDLSVMDEIKLYAAKMAEEKVSDAKVQIKMEVEKLKADKDAHLFIEAIAGMEQKIAEIDLPPMWPRPNITGQLADVKNQIFEVETQKSDLRQQGVPEDKLPTINVDIEQIEAQLLQAEVKLKEAYTMGAHLIGEARSPHPEKEAELKQEFINKLQSGEPLVNGDFACIDLTGMDLIGVDLSGCYLEGVNFTGCDLSNANLSGAILAGANLTDAKLHKTNCRGANIGATNLTRAEFFECNFEKAQLGNSTFIQTKIVDCFIDEMNFIDSSFTDTFFDKTSMKQCNFINPVFNDCYFTGADLTQANFVKPIFTNAKFNNSILDAANFVEATVNGADFSNAQMVNSRFVGGCELNDCNFVGANISKSCLRENKINNTDFSNALLDEADFSGSDLESSLFVNAKAIRTQFMKSNLKGANLTNFNLMEGSLYKAYAVEADFTGSNLYCVNFIDATLGANKYKGSNLDQTILKDWRP</sequence>
<reference evidence="4 5" key="1">
    <citation type="submission" date="2023-10" db="EMBL/GenBank/DDBJ databases">
        <title>Psychrosphaera aquimaarina strain SW33 isolated from seawater.</title>
        <authorList>
            <person name="Bayburt H."/>
            <person name="Kim J.M."/>
            <person name="Choi B.J."/>
            <person name="Jeon C.O."/>
        </authorList>
    </citation>
    <scope>NUCLEOTIDE SEQUENCE [LARGE SCALE GENOMIC DNA]</scope>
    <source>
        <strain evidence="4 5">KCTC 52743</strain>
    </source>
</reference>
<dbReference type="Proteomes" id="UP001257914">
    <property type="component" value="Unassembled WGS sequence"/>
</dbReference>
<evidence type="ECO:0000256" key="1">
    <source>
        <dbReference type="ARBA" id="ARBA00022737"/>
    </source>
</evidence>
<keyword evidence="2" id="KW-0175">Coiled coil</keyword>
<evidence type="ECO:0000313" key="4">
    <source>
        <dbReference type="EMBL" id="MDU0111681.1"/>
    </source>
</evidence>
<accession>A0ABU3QW61</accession>
<organism evidence="4 5">
    <name type="scientific">Psychrosphaera aquimarina</name>
    <dbReference type="NCBI Taxonomy" id="2044854"/>
    <lineage>
        <taxon>Bacteria</taxon>
        <taxon>Pseudomonadati</taxon>
        <taxon>Pseudomonadota</taxon>
        <taxon>Gammaproteobacteria</taxon>
        <taxon>Alteromonadales</taxon>
        <taxon>Pseudoalteromonadaceae</taxon>
        <taxon>Psychrosphaera</taxon>
    </lineage>
</organism>
<evidence type="ECO:0000313" key="5">
    <source>
        <dbReference type="Proteomes" id="UP001257914"/>
    </source>
</evidence>
<dbReference type="EMBL" id="JAWCUA010000001">
    <property type="protein sequence ID" value="MDU0111681.1"/>
    <property type="molecule type" value="Genomic_DNA"/>
</dbReference>
<feature type="domain" description="DUF2169" evidence="3">
    <location>
        <begin position="24"/>
        <end position="315"/>
    </location>
</feature>
<dbReference type="SUPFAM" id="SSF141571">
    <property type="entry name" value="Pentapeptide repeat-like"/>
    <property type="match status" value="2"/>
</dbReference>
<dbReference type="PANTHER" id="PTHR47485">
    <property type="entry name" value="THYLAKOID LUMENAL 17.4 KDA PROTEIN, CHLOROPLASTIC"/>
    <property type="match status" value="1"/>
</dbReference>
<dbReference type="Pfam" id="PF09937">
    <property type="entry name" value="DUF2169"/>
    <property type="match status" value="1"/>
</dbReference>
<keyword evidence="1" id="KW-0677">Repeat</keyword>
<dbReference type="Pfam" id="PF00805">
    <property type="entry name" value="Pentapeptide"/>
    <property type="match status" value="4"/>
</dbReference>
<name>A0ABU3QW61_9GAMM</name>
<gene>
    <name evidence="4" type="ORF">RT723_01370</name>
</gene>
<keyword evidence="5" id="KW-1185">Reference proteome</keyword>
<dbReference type="Gene3D" id="2.160.20.80">
    <property type="entry name" value="E3 ubiquitin-protein ligase SopA"/>
    <property type="match status" value="2"/>
</dbReference>
<evidence type="ECO:0000256" key="2">
    <source>
        <dbReference type="SAM" id="Coils"/>
    </source>
</evidence>
<dbReference type="InterPro" id="IPR018683">
    <property type="entry name" value="DUF2169"/>
</dbReference>
<comment type="caution">
    <text evidence="4">The sequence shown here is derived from an EMBL/GenBank/DDBJ whole genome shotgun (WGS) entry which is preliminary data.</text>
</comment>
<dbReference type="RefSeq" id="WP_315945582.1">
    <property type="nucleotide sequence ID" value="NZ_JAWCUA010000001.1"/>
</dbReference>
<dbReference type="PANTHER" id="PTHR47485:SF1">
    <property type="entry name" value="THYLAKOID LUMENAL 17.4 KDA PROTEIN, CHLOROPLASTIC"/>
    <property type="match status" value="1"/>
</dbReference>
<dbReference type="InterPro" id="IPR001646">
    <property type="entry name" value="5peptide_repeat"/>
</dbReference>